<dbReference type="InterPro" id="IPR013324">
    <property type="entry name" value="RNA_pol_sigma_r3/r4-like"/>
</dbReference>
<dbReference type="AlphaFoldDB" id="A0A840LFX7"/>
<dbReference type="InterPro" id="IPR007627">
    <property type="entry name" value="RNA_pol_sigma70_r2"/>
</dbReference>
<dbReference type="InterPro" id="IPR039425">
    <property type="entry name" value="RNA_pol_sigma-70-like"/>
</dbReference>
<dbReference type="InterPro" id="IPR013325">
    <property type="entry name" value="RNA_pol_sigma_r2"/>
</dbReference>
<dbReference type="Gene3D" id="1.10.1740.10">
    <property type="match status" value="1"/>
</dbReference>
<gene>
    <name evidence="7" type="ORF">HNP55_003664</name>
</gene>
<evidence type="ECO:0000259" key="5">
    <source>
        <dbReference type="Pfam" id="PF04542"/>
    </source>
</evidence>
<dbReference type="EMBL" id="JACHLP010000007">
    <property type="protein sequence ID" value="MBB4845118.1"/>
    <property type="molecule type" value="Genomic_DNA"/>
</dbReference>
<feature type="domain" description="RNA polymerase sigma-70 region 2" evidence="5">
    <location>
        <begin position="15"/>
        <end position="83"/>
    </location>
</feature>
<proteinExistence type="inferred from homology"/>
<dbReference type="GO" id="GO:0003677">
    <property type="term" value="F:DNA binding"/>
    <property type="evidence" value="ECO:0007669"/>
    <property type="project" value="InterPro"/>
</dbReference>
<dbReference type="FunFam" id="1.10.1740.10:FF:000009">
    <property type="entry name" value="RNA polymerase sigma factor"/>
    <property type="match status" value="1"/>
</dbReference>
<evidence type="ECO:0000256" key="4">
    <source>
        <dbReference type="ARBA" id="ARBA00023163"/>
    </source>
</evidence>
<dbReference type="SUPFAM" id="SSF88946">
    <property type="entry name" value="Sigma2 domain of RNA polymerase sigma factors"/>
    <property type="match status" value="1"/>
</dbReference>
<dbReference type="Gene3D" id="1.10.10.10">
    <property type="entry name" value="Winged helix-like DNA-binding domain superfamily/Winged helix DNA-binding domain"/>
    <property type="match status" value="1"/>
</dbReference>
<dbReference type="PANTHER" id="PTHR43133">
    <property type="entry name" value="RNA POLYMERASE ECF-TYPE SIGMA FACTO"/>
    <property type="match status" value="1"/>
</dbReference>
<dbReference type="NCBIfam" id="TIGR02937">
    <property type="entry name" value="sigma70-ECF"/>
    <property type="match status" value="1"/>
</dbReference>
<dbReference type="GO" id="GO:0016987">
    <property type="term" value="F:sigma factor activity"/>
    <property type="evidence" value="ECO:0007669"/>
    <property type="project" value="UniProtKB-KW"/>
</dbReference>
<evidence type="ECO:0000256" key="2">
    <source>
        <dbReference type="ARBA" id="ARBA00023015"/>
    </source>
</evidence>
<dbReference type="CDD" id="cd06171">
    <property type="entry name" value="Sigma70_r4"/>
    <property type="match status" value="1"/>
</dbReference>
<organism evidence="7 8">
    <name type="scientific">Roseateles oligotrophus</name>
    <dbReference type="NCBI Taxonomy" id="1769250"/>
    <lineage>
        <taxon>Bacteria</taxon>
        <taxon>Pseudomonadati</taxon>
        <taxon>Pseudomonadota</taxon>
        <taxon>Betaproteobacteria</taxon>
        <taxon>Burkholderiales</taxon>
        <taxon>Sphaerotilaceae</taxon>
        <taxon>Roseateles</taxon>
    </lineage>
</organism>
<keyword evidence="4" id="KW-0804">Transcription</keyword>
<dbReference type="Proteomes" id="UP000562027">
    <property type="component" value="Unassembled WGS sequence"/>
</dbReference>
<dbReference type="SUPFAM" id="SSF88659">
    <property type="entry name" value="Sigma3 and sigma4 domains of RNA polymerase sigma factors"/>
    <property type="match status" value="1"/>
</dbReference>
<dbReference type="InterPro" id="IPR013249">
    <property type="entry name" value="RNA_pol_sigma70_r4_t2"/>
</dbReference>
<keyword evidence="8" id="KW-1185">Reference proteome</keyword>
<evidence type="ECO:0000259" key="6">
    <source>
        <dbReference type="Pfam" id="PF08281"/>
    </source>
</evidence>
<feature type="domain" description="RNA polymerase sigma factor 70 region 4 type 2" evidence="6">
    <location>
        <begin position="115"/>
        <end position="166"/>
    </location>
</feature>
<evidence type="ECO:0000313" key="8">
    <source>
        <dbReference type="Proteomes" id="UP000562027"/>
    </source>
</evidence>
<dbReference type="RefSeq" id="WP_184302589.1">
    <property type="nucleotide sequence ID" value="NZ_JACHLP010000007.1"/>
</dbReference>
<dbReference type="PANTHER" id="PTHR43133:SF63">
    <property type="entry name" value="RNA POLYMERASE SIGMA FACTOR FECI-RELATED"/>
    <property type="match status" value="1"/>
</dbReference>
<keyword evidence="3" id="KW-0731">Sigma factor</keyword>
<evidence type="ECO:0000313" key="7">
    <source>
        <dbReference type="EMBL" id="MBB4845118.1"/>
    </source>
</evidence>
<dbReference type="GO" id="GO:0006352">
    <property type="term" value="P:DNA-templated transcription initiation"/>
    <property type="evidence" value="ECO:0007669"/>
    <property type="project" value="InterPro"/>
</dbReference>
<accession>A0A840LFX7</accession>
<keyword evidence="2" id="KW-0805">Transcription regulation</keyword>
<comment type="similarity">
    <text evidence="1">Belongs to the sigma-70 factor family. ECF subfamily.</text>
</comment>
<dbReference type="InterPro" id="IPR036388">
    <property type="entry name" value="WH-like_DNA-bd_sf"/>
</dbReference>
<dbReference type="Pfam" id="PF04542">
    <property type="entry name" value="Sigma70_r2"/>
    <property type="match status" value="1"/>
</dbReference>
<reference evidence="7 8" key="1">
    <citation type="submission" date="2020-08" db="EMBL/GenBank/DDBJ databases">
        <title>Functional genomics of gut bacteria from endangered species of beetles.</title>
        <authorList>
            <person name="Carlos-Shanley C."/>
        </authorList>
    </citation>
    <scope>NUCLEOTIDE SEQUENCE [LARGE SCALE GENOMIC DNA]</scope>
    <source>
        <strain evidence="7 8">S00239</strain>
    </source>
</reference>
<comment type="caution">
    <text evidence="7">The sequence shown here is derived from an EMBL/GenBank/DDBJ whole genome shotgun (WGS) entry which is preliminary data.</text>
</comment>
<dbReference type="NCBIfam" id="NF009180">
    <property type="entry name" value="PRK12528.1"/>
    <property type="match status" value="1"/>
</dbReference>
<evidence type="ECO:0000256" key="1">
    <source>
        <dbReference type="ARBA" id="ARBA00010641"/>
    </source>
</evidence>
<dbReference type="InterPro" id="IPR014284">
    <property type="entry name" value="RNA_pol_sigma-70_dom"/>
</dbReference>
<sequence>MSVGQSAIQQQVHALYSHHHGWLYGWLRRKLGCSHQAADLAHDTFLRLLTRRDALALDELREPRAYLTTVAKGLVSNHYRRQKLELAWAEALASMPEPLAPAPEVRAMLLETLIEIDRLLGTLPGPVREAFLLSQLDGLPQAEIAARLGVSVPSVKRYVARALALCCFADEG</sequence>
<protein>
    <submittedName>
        <fullName evidence="7">RNA polymerase sigma-70 factor (ECF subfamily)</fullName>
    </submittedName>
</protein>
<dbReference type="Pfam" id="PF08281">
    <property type="entry name" value="Sigma70_r4_2"/>
    <property type="match status" value="1"/>
</dbReference>
<name>A0A840LFX7_9BURK</name>
<evidence type="ECO:0000256" key="3">
    <source>
        <dbReference type="ARBA" id="ARBA00023082"/>
    </source>
</evidence>